<comment type="caution">
    <text evidence="1">The sequence shown here is derived from an EMBL/GenBank/DDBJ whole genome shotgun (WGS) entry which is preliminary data.</text>
</comment>
<evidence type="ECO:0000313" key="2">
    <source>
        <dbReference type="Proteomes" id="UP000236333"/>
    </source>
</evidence>
<dbReference type="EMBL" id="PGGS01000055">
    <property type="protein sequence ID" value="PNH10454.1"/>
    <property type="molecule type" value="Genomic_DNA"/>
</dbReference>
<gene>
    <name evidence="1" type="ORF">TSOC_002807</name>
</gene>
<dbReference type="OrthoDB" id="552885at2759"/>
<reference evidence="1 2" key="1">
    <citation type="journal article" date="2017" name="Mol. Biol. Evol.">
        <title>The 4-celled Tetrabaena socialis nuclear genome reveals the essential components for genetic control of cell number at the origin of multicellularity in the volvocine lineage.</title>
        <authorList>
            <person name="Featherston J."/>
            <person name="Arakaki Y."/>
            <person name="Hanschen E.R."/>
            <person name="Ferris P.J."/>
            <person name="Michod R.E."/>
            <person name="Olson B.J.S.C."/>
            <person name="Nozaki H."/>
            <person name="Durand P.M."/>
        </authorList>
    </citation>
    <scope>NUCLEOTIDE SEQUENCE [LARGE SCALE GENOMIC DNA]</scope>
    <source>
        <strain evidence="1 2">NIES-571</strain>
    </source>
</reference>
<accession>A0A2J8AD54</accession>
<sequence>MSVTAPRNASFVHHKHAHPAIDALELAWSVGWNLSALPHEFRDSGFYGTLFRHPLAPKVTATGYYQLLLLSSADVEQRVILELADGGGWACL</sequence>
<keyword evidence="2" id="KW-1185">Reference proteome</keyword>
<dbReference type="AlphaFoldDB" id="A0A2J8AD54"/>
<proteinExistence type="predicted"/>
<evidence type="ECO:0000313" key="1">
    <source>
        <dbReference type="EMBL" id="PNH10454.1"/>
    </source>
</evidence>
<organism evidence="1 2">
    <name type="scientific">Tetrabaena socialis</name>
    <dbReference type="NCBI Taxonomy" id="47790"/>
    <lineage>
        <taxon>Eukaryota</taxon>
        <taxon>Viridiplantae</taxon>
        <taxon>Chlorophyta</taxon>
        <taxon>core chlorophytes</taxon>
        <taxon>Chlorophyceae</taxon>
        <taxon>CS clade</taxon>
        <taxon>Chlamydomonadales</taxon>
        <taxon>Tetrabaenaceae</taxon>
        <taxon>Tetrabaena</taxon>
    </lineage>
</organism>
<name>A0A2J8AD54_9CHLO</name>
<protein>
    <submittedName>
        <fullName evidence="1">Uncharacterized protein</fullName>
    </submittedName>
</protein>
<dbReference type="Proteomes" id="UP000236333">
    <property type="component" value="Unassembled WGS sequence"/>
</dbReference>